<dbReference type="EMBL" id="MHQZ01000014">
    <property type="protein sequence ID" value="OHA14288.1"/>
    <property type="molecule type" value="Genomic_DNA"/>
</dbReference>
<feature type="transmembrane region" description="Helical" evidence="1">
    <location>
        <begin position="55"/>
        <end position="80"/>
    </location>
</feature>
<feature type="transmembrane region" description="Helical" evidence="1">
    <location>
        <begin position="14"/>
        <end position="34"/>
    </location>
</feature>
<name>A0A1G2LRM0_9BACT</name>
<gene>
    <name evidence="2" type="ORF">A2909_00115</name>
</gene>
<evidence type="ECO:0000313" key="3">
    <source>
        <dbReference type="Proteomes" id="UP000178302"/>
    </source>
</evidence>
<evidence type="ECO:0000256" key="1">
    <source>
        <dbReference type="SAM" id="Phobius"/>
    </source>
</evidence>
<feature type="transmembrane region" description="Helical" evidence="1">
    <location>
        <begin position="86"/>
        <end position="104"/>
    </location>
</feature>
<keyword evidence="1" id="KW-0812">Transmembrane</keyword>
<reference evidence="2 3" key="1">
    <citation type="journal article" date="2016" name="Nat. Commun.">
        <title>Thousands of microbial genomes shed light on interconnected biogeochemical processes in an aquifer system.</title>
        <authorList>
            <person name="Anantharaman K."/>
            <person name="Brown C.T."/>
            <person name="Hug L.A."/>
            <person name="Sharon I."/>
            <person name="Castelle C.J."/>
            <person name="Probst A.J."/>
            <person name="Thomas B.C."/>
            <person name="Singh A."/>
            <person name="Wilkins M.J."/>
            <person name="Karaoz U."/>
            <person name="Brodie E.L."/>
            <person name="Williams K.H."/>
            <person name="Hubbard S.S."/>
            <person name="Banfield J.F."/>
        </authorList>
    </citation>
    <scope>NUCLEOTIDE SEQUENCE [LARGE SCALE GENOMIC DNA]</scope>
</reference>
<proteinExistence type="predicted"/>
<protein>
    <submittedName>
        <fullName evidence="2">Uncharacterized protein</fullName>
    </submittedName>
</protein>
<keyword evidence="1" id="KW-0472">Membrane</keyword>
<dbReference type="AlphaFoldDB" id="A0A1G2LRM0"/>
<dbReference type="Proteomes" id="UP000178302">
    <property type="component" value="Unassembled WGS sequence"/>
</dbReference>
<evidence type="ECO:0000313" key="2">
    <source>
        <dbReference type="EMBL" id="OHA14288.1"/>
    </source>
</evidence>
<sequence>MVAFGKDSIESGKIIRYLFNIASLFFVAILLKILSRRISGEKFNEIFKILPDNYLVFLYKLFIMIGLAGILWLLFVGLWVSAWATVVLYVSIIFVILGVFVKYLEKK</sequence>
<organism evidence="2 3">
    <name type="scientific">Candidatus Tagabacteria bacterium RIFCSPLOWO2_01_FULL_39_11</name>
    <dbReference type="NCBI Taxonomy" id="1802295"/>
    <lineage>
        <taxon>Bacteria</taxon>
        <taxon>Candidatus Tagaibacteriota</taxon>
    </lineage>
</organism>
<comment type="caution">
    <text evidence="2">The sequence shown here is derived from an EMBL/GenBank/DDBJ whole genome shotgun (WGS) entry which is preliminary data.</text>
</comment>
<accession>A0A1G2LRM0</accession>
<keyword evidence="1" id="KW-1133">Transmembrane helix</keyword>